<feature type="coiled-coil region" evidence="1">
    <location>
        <begin position="137"/>
        <end position="212"/>
    </location>
</feature>
<proteinExistence type="predicted"/>
<feature type="transmembrane region" description="Helical" evidence="2">
    <location>
        <begin position="18"/>
        <end position="39"/>
    </location>
</feature>
<accession>A0A8S5RS25</accession>
<name>A0A8S5RS25_9CAUD</name>
<evidence type="ECO:0000256" key="1">
    <source>
        <dbReference type="SAM" id="Coils"/>
    </source>
</evidence>
<reference evidence="3" key="1">
    <citation type="journal article" date="2021" name="Proc. Natl. Acad. Sci. U.S.A.">
        <title>A Catalog of Tens of Thousands of Viruses from Human Metagenomes Reveals Hidden Associations with Chronic Diseases.</title>
        <authorList>
            <person name="Tisza M.J."/>
            <person name="Buck C.B."/>
        </authorList>
    </citation>
    <scope>NUCLEOTIDE SEQUENCE</scope>
    <source>
        <strain evidence="3">CtLoY15</strain>
    </source>
</reference>
<keyword evidence="2" id="KW-1133">Transmembrane helix</keyword>
<protein>
    <submittedName>
        <fullName evidence="3">Outer capsid protein sigma-1 attachment protein</fullName>
    </submittedName>
</protein>
<keyword evidence="2" id="KW-0812">Transmembrane</keyword>
<keyword evidence="2" id="KW-0472">Membrane</keyword>
<evidence type="ECO:0000313" key="3">
    <source>
        <dbReference type="EMBL" id="DAE92312.1"/>
    </source>
</evidence>
<sequence length="298" mass="34015">MNFICYTLSYFDIAKIRIYFYCAIKYIIFLLFDVVKLFLIEKISKKQKKTQRKYKHYTNLHTSYSQALAYLCGRTNIVHFMEKILQALKTKYAHLGLEESVLKAIATRLAAAVKDDTEIENAVKGVEEEVKLLQSVADKGRTSLTKAEETRKKLEKELEEMRAKFNPNPPTPYTEPKPDEMPEWAKGLLEAVKKQNETIAAFQAEKQQQTAKERFLGQLKAQGVSEPFYKHHLGRTFKDDEEMNAFVSELKADEQAFLQTQANTGLSSHSGNVFGGSTDANGVSADVQAYINEKFKKE</sequence>
<keyword evidence="1" id="KW-0175">Coiled coil</keyword>
<dbReference type="EMBL" id="BK057797">
    <property type="protein sequence ID" value="DAE92312.1"/>
    <property type="molecule type" value="Genomic_DNA"/>
</dbReference>
<organism evidence="3">
    <name type="scientific">Siphoviridae sp. ctLoY15</name>
    <dbReference type="NCBI Taxonomy" id="2827570"/>
    <lineage>
        <taxon>Viruses</taxon>
        <taxon>Duplodnaviria</taxon>
        <taxon>Heunggongvirae</taxon>
        <taxon>Uroviricota</taxon>
        <taxon>Caudoviricetes</taxon>
    </lineage>
</organism>
<evidence type="ECO:0000256" key="2">
    <source>
        <dbReference type="SAM" id="Phobius"/>
    </source>
</evidence>